<evidence type="ECO:0000256" key="1">
    <source>
        <dbReference type="SAM" id="MobiDB-lite"/>
    </source>
</evidence>
<dbReference type="AlphaFoldDB" id="A0A897N040"/>
<feature type="region of interest" description="Disordered" evidence="1">
    <location>
        <begin position="62"/>
        <end position="111"/>
    </location>
</feature>
<proteinExistence type="predicted"/>
<dbReference type="Pfam" id="PF26244">
    <property type="entry name" value="DUF8057"/>
    <property type="match status" value="1"/>
</dbReference>
<accession>A0A897N040</accession>
<name>A0A897N040_9EURY</name>
<organism evidence="2 3">
    <name type="scientific">Halapricum desulfuricans</name>
    <dbReference type="NCBI Taxonomy" id="2841257"/>
    <lineage>
        <taxon>Archaea</taxon>
        <taxon>Methanobacteriati</taxon>
        <taxon>Methanobacteriota</taxon>
        <taxon>Stenosarchaea group</taxon>
        <taxon>Halobacteria</taxon>
        <taxon>Halobacteriales</taxon>
        <taxon>Haloarculaceae</taxon>
        <taxon>Halapricum</taxon>
    </lineage>
</organism>
<reference evidence="2" key="1">
    <citation type="submission" date="2020-11" db="EMBL/GenBank/DDBJ databases">
        <title>Carbohydrate-dependent, anaerobic sulfur respiration: A novel catabolism in halophilic archaea.</title>
        <authorList>
            <person name="Sorokin D.Y."/>
            <person name="Messina E."/>
            <person name="Smedile F."/>
            <person name="La Cono V."/>
            <person name="Hallsworth J.E."/>
            <person name="Yakimov M.M."/>
        </authorList>
    </citation>
    <scope>NUCLEOTIDE SEQUENCE</scope>
    <source>
        <strain evidence="2">HSR12-1</strain>
    </source>
</reference>
<dbReference type="GeneID" id="68855311"/>
<dbReference type="InterPro" id="IPR058370">
    <property type="entry name" value="DUF8057"/>
</dbReference>
<dbReference type="Proteomes" id="UP000663525">
    <property type="component" value="Chromosome"/>
</dbReference>
<dbReference type="EMBL" id="CP064787">
    <property type="protein sequence ID" value="QSG06057.1"/>
    <property type="molecule type" value="Genomic_DNA"/>
</dbReference>
<feature type="compositionally biased region" description="Basic and acidic residues" evidence="1">
    <location>
        <begin position="62"/>
        <end position="73"/>
    </location>
</feature>
<protein>
    <submittedName>
        <fullName evidence="2">Uncharacterized protein</fullName>
    </submittedName>
</protein>
<dbReference type="RefSeq" id="WP_229112435.1">
    <property type="nucleotide sequence ID" value="NZ_CP064787.1"/>
</dbReference>
<evidence type="ECO:0000313" key="2">
    <source>
        <dbReference type="EMBL" id="QSG06057.1"/>
    </source>
</evidence>
<sequence>MYERTYDTDWDALDRDEAMSRAFAIGVAASLGHDHTDEYERIVAEMDTSYDRSIVELAFEEGKNKAKKARPEADSGGEEGVWSELVEGETVTVDRDEVPTGGQNRLPAALDKTEILDRSDIDSRDRVSKPDFLEK</sequence>
<gene>
    <name evidence="2" type="ORF">HSR121_1721</name>
</gene>
<evidence type="ECO:0000313" key="3">
    <source>
        <dbReference type="Proteomes" id="UP000663525"/>
    </source>
</evidence>